<dbReference type="EMBL" id="CVRL01000039">
    <property type="protein sequence ID" value="CRL12338.1"/>
    <property type="molecule type" value="Genomic_DNA"/>
</dbReference>
<feature type="signal peptide" evidence="1">
    <location>
        <begin position="1"/>
        <end position="34"/>
    </location>
</feature>
<sequence>MYLTVRFPQNLRFLLILPLVVLVGSCNTASPHFAAMPMQRVTVDGSTFEVRVRGNLAEAVRINTQYAPRLGPIRERARRAMEAASGCDADRVLGDQTLLVGQLSCPGGESAK</sequence>
<dbReference type="Proteomes" id="UP000043764">
    <property type="component" value="Unassembled WGS sequence"/>
</dbReference>
<proteinExistence type="predicted"/>
<accession>A0A0H5D6L8</accession>
<evidence type="ECO:0000313" key="3">
    <source>
        <dbReference type="Proteomes" id="UP000043764"/>
    </source>
</evidence>
<organism evidence="2 3">
    <name type="scientific">Phaeobacter italicus</name>
    <dbReference type="NCBI Taxonomy" id="481446"/>
    <lineage>
        <taxon>Bacteria</taxon>
        <taxon>Pseudomonadati</taxon>
        <taxon>Pseudomonadota</taxon>
        <taxon>Alphaproteobacteria</taxon>
        <taxon>Rhodobacterales</taxon>
        <taxon>Roseobacteraceae</taxon>
        <taxon>Phaeobacter</taxon>
    </lineage>
</organism>
<keyword evidence="1" id="KW-0732">Signal</keyword>
<evidence type="ECO:0008006" key="4">
    <source>
        <dbReference type="Google" id="ProtNLM"/>
    </source>
</evidence>
<evidence type="ECO:0000313" key="2">
    <source>
        <dbReference type="EMBL" id="CRL12338.1"/>
    </source>
</evidence>
<feature type="chain" id="PRO_5005217341" description="DUF4156 domain-containing protein" evidence="1">
    <location>
        <begin position="35"/>
        <end position="112"/>
    </location>
</feature>
<protein>
    <recommendedName>
        <fullName evidence="4">DUF4156 domain-containing protein</fullName>
    </recommendedName>
</protein>
<gene>
    <name evidence="2" type="ORF">NIT7321_03212</name>
</gene>
<dbReference type="PROSITE" id="PS51257">
    <property type="entry name" value="PROKAR_LIPOPROTEIN"/>
    <property type="match status" value="1"/>
</dbReference>
<dbReference type="RefSeq" id="WP_050674073.1">
    <property type="nucleotide sequence ID" value="NZ_CVRL01000039.1"/>
</dbReference>
<dbReference type="STRING" id="481446.NIT7645_01926"/>
<keyword evidence="3" id="KW-1185">Reference proteome</keyword>
<dbReference type="AlphaFoldDB" id="A0A0H5D6L8"/>
<reference evidence="3" key="1">
    <citation type="submission" date="2015-05" db="EMBL/GenBank/DDBJ databases">
        <authorList>
            <person name="Rodrigo-Torres Lidia"/>
            <person name="Arahal R.David."/>
        </authorList>
    </citation>
    <scope>NUCLEOTIDE SEQUENCE [LARGE SCALE GENOMIC DNA]</scope>
    <source>
        <strain evidence="3">CECT 7321</strain>
    </source>
</reference>
<evidence type="ECO:0000256" key="1">
    <source>
        <dbReference type="SAM" id="SignalP"/>
    </source>
</evidence>
<name>A0A0H5D6L8_9RHOB</name>